<evidence type="ECO:0000313" key="3">
    <source>
        <dbReference type="Proteomes" id="UP001185012"/>
    </source>
</evidence>
<dbReference type="Gene3D" id="1.10.1370.30">
    <property type="match status" value="1"/>
</dbReference>
<dbReference type="PROSITE" id="PS52034">
    <property type="entry name" value="PEPTIDASE_M32"/>
    <property type="match status" value="1"/>
</dbReference>
<gene>
    <name evidence="2" type="ORF">JOE21_002700</name>
</gene>
<proteinExistence type="inferred from homology"/>
<name>A0ABU1ISE5_9BACL</name>
<keyword evidence="1" id="KW-0645">Protease</keyword>
<keyword evidence="1" id="KW-0482">Metalloprotease</keyword>
<evidence type="ECO:0000313" key="2">
    <source>
        <dbReference type="EMBL" id="MDR6226690.1"/>
    </source>
</evidence>
<dbReference type="GO" id="GO:0004180">
    <property type="term" value="F:carboxypeptidase activity"/>
    <property type="evidence" value="ECO:0007669"/>
    <property type="project" value="UniProtKB-KW"/>
</dbReference>
<reference evidence="2 3" key="1">
    <citation type="submission" date="2023-07" db="EMBL/GenBank/DDBJ databases">
        <title>Genomic Encyclopedia of Type Strains, Phase IV (KMG-IV): sequencing the most valuable type-strain genomes for metagenomic binning, comparative biology and taxonomic classification.</title>
        <authorList>
            <person name="Goeker M."/>
        </authorList>
    </citation>
    <scope>NUCLEOTIDE SEQUENCE [LARGE SCALE GENOMIC DNA]</scope>
    <source>
        <strain evidence="2 3">DSM 45903</strain>
    </source>
</reference>
<keyword evidence="1" id="KW-0479">Metal-binding</keyword>
<evidence type="ECO:0000256" key="1">
    <source>
        <dbReference type="PIRNR" id="PIRNR006615"/>
    </source>
</evidence>
<comment type="function">
    <text evidence="1">Broad specificity carboxypetidase that releases amino acids sequentially from the C-terminus, including neutral, aromatic, polar and basic residues.</text>
</comment>
<dbReference type="InterPro" id="IPR001333">
    <property type="entry name" value="Peptidase_M32_Taq"/>
</dbReference>
<dbReference type="PIRSF" id="PIRSF006615">
    <property type="entry name" value="Zn_crbxpep_Taq"/>
    <property type="match status" value="1"/>
</dbReference>
<dbReference type="PRINTS" id="PR00998">
    <property type="entry name" value="CRBOXYPTASET"/>
</dbReference>
<dbReference type="RefSeq" id="WP_309866955.1">
    <property type="nucleotide sequence ID" value="NZ_JAVDQG010000006.1"/>
</dbReference>
<dbReference type="Pfam" id="PF02074">
    <property type="entry name" value="Peptidase_M32"/>
    <property type="match status" value="1"/>
</dbReference>
<dbReference type="Proteomes" id="UP001185012">
    <property type="component" value="Unassembled WGS sequence"/>
</dbReference>
<comment type="similarity">
    <text evidence="1">Belongs to the peptidase M32 family.</text>
</comment>
<comment type="catalytic activity">
    <reaction evidence="1">
        <text>Release of a C-terminal amino acid with broad specificity, except for -Pro.</text>
        <dbReference type="EC" id="3.4.17.19"/>
    </reaction>
</comment>
<dbReference type="PANTHER" id="PTHR34217">
    <property type="entry name" value="METAL-DEPENDENT CARBOXYPEPTIDASE"/>
    <property type="match status" value="1"/>
</dbReference>
<organism evidence="2 3">
    <name type="scientific">Desmospora profundinema</name>
    <dbReference type="NCBI Taxonomy" id="1571184"/>
    <lineage>
        <taxon>Bacteria</taxon>
        <taxon>Bacillati</taxon>
        <taxon>Bacillota</taxon>
        <taxon>Bacilli</taxon>
        <taxon>Bacillales</taxon>
        <taxon>Thermoactinomycetaceae</taxon>
        <taxon>Desmospora</taxon>
    </lineage>
</organism>
<protein>
    <recommendedName>
        <fullName evidence="1">Metal-dependent carboxypeptidase</fullName>
        <ecNumber evidence="1">3.4.17.19</ecNumber>
    </recommendedName>
</protein>
<keyword evidence="1 2" id="KW-0378">Hydrolase</keyword>
<dbReference type="SUPFAM" id="SSF55486">
    <property type="entry name" value="Metalloproteases ('zincins'), catalytic domain"/>
    <property type="match status" value="1"/>
</dbReference>
<dbReference type="EC" id="3.4.17.19" evidence="1"/>
<dbReference type="CDD" id="cd06460">
    <property type="entry name" value="M32_Taq"/>
    <property type="match status" value="1"/>
</dbReference>
<sequence>METKLNELKSRLTEVYELRCVTALLNWDQATYMPEGGAAARGRQMAVLEKLSHEKLTDPAIGQLLDALQSDEESLPYDSDEAGLIRVARKEFDRATRVPAEFVAEMTNHFSDTYQVWIQARPANDFSMVKPYLEKTLDYSRRFAEYFEYDHIADPLIDAFAMEGYQTETIRGLFSDLREQLVPLVKQVTAQEPADDSCLRQTFPEQQQWDFGLKVIRELGYDFNRGRQDKTHHPFMTKFSLGDVRITTRLKENYLAESLFSTIHEAGHAMYEQGIRVDLEGSLLAEGTSSGVHESQSRLWENIVGRSRGFWEHFYPQLQETFPEQLKTVSLDTFHRAINKVEPSLIRTDADELTYNLHVMIRFDLEVDMLEGKLAVKDLPEAWRERYKRDLGVFDPGDRDGVLQDVHWHFGPIGGMFQGYTLGNILSAQYYEAALKAHPEIPDQIRQGRFDTLHGWLRENIYQHGAKYTAQELTERATGSPLTIDPYVRYLKTKFGELYAL</sequence>
<keyword evidence="1 2" id="KW-0121">Carboxypeptidase</keyword>
<dbReference type="PANTHER" id="PTHR34217:SF1">
    <property type="entry name" value="CARBOXYPEPTIDASE 1"/>
    <property type="match status" value="1"/>
</dbReference>
<accession>A0ABU1ISE5</accession>
<comment type="caution">
    <text evidence="2">The sequence shown here is derived from an EMBL/GenBank/DDBJ whole genome shotgun (WGS) entry which is preliminary data.</text>
</comment>
<keyword evidence="3" id="KW-1185">Reference proteome</keyword>
<dbReference type="EMBL" id="JAVDQG010000006">
    <property type="protein sequence ID" value="MDR6226690.1"/>
    <property type="molecule type" value="Genomic_DNA"/>
</dbReference>